<sequence>MMYVLAIIFTYPLMLFPAVQVMERIINSKVAVPPQRRLAVGNTLRVAVVLLTFVVSKVAGRWYDQFTALIGALCACPLALVYPPLFYLRLLWHKIGPMEKAREILNLAVGTVFLVVCTFTTVTTGGGS</sequence>
<protein>
    <recommendedName>
        <fullName evidence="6">Amino acid transporter transmembrane domain-containing protein</fullName>
    </recommendedName>
</protein>
<evidence type="ECO:0000256" key="5">
    <source>
        <dbReference type="SAM" id="Phobius"/>
    </source>
</evidence>
<feature type="transmembrane region" description="Helical" evidence="5">
    <location>
        <begin position="38"/>
        <end position="56"/>
    </location>
</feature>
<dbReference type="PANTHER" id="PTHR22950">
    <property type="entry name" value="AMINO ACID TRANSPORTER"/>
    <property type="match status" value="1"/>
</dbReference>
<feature type="transmembrane region" description="Helical" evidence="5">
    <location>
        <begin position="6"/>
        <end position="26"/>
    </location>
</feature>
<keyword evidence="4 5" id="KW-0472">Membrane</keyword>
<dbReference type="GO" id="GO:0016020">
    <property type="term" value="C:membrane"/>
    <property type="evidence" value="ECO:0007669"/>
    <property type="project" value="UniProtKB-SubCell"/>
</dbReference>
<feature type="domain" description="Amino acid transporter transmembrane" evidence="6">
    <location>
        <begin position="2"/>
        <end position="122"/>
    </location>
</feature>
<feature type="transmembrane region" description="Helical" evidence="5">
    <location>
        <begin position="68"/>
        <end position="92"/>
    </location>
</feature>
<feature type="transmembrane region" description="Helical" evidence="5">
    <location>
        <begin position="104"/>
        <end position="122"/>
    </location>
</feature>
<dbReference type="InterPro" id="IPR013057">
    <property type="entry name" value="AA_transpt_TM"/>
</dbReference>
<comment type="subcellular location">
    <subcellularLocation>
        <location evidence="1">Membrane</location>
        <topology evidence="1">Multi-pass membrane protein</topology>
    </subcellularLocation>
</comment>
<organism evidence="7">
    <name type="scientific">Fibrocapsa japonica</name>
    <dbReference type="NCBI Taxonomy" id="94617"/>
    <lineage>
        <taxon>Eukaryota</taxon>
        <taxon>Sar</taxon>
        <taxon>Stramenopiles</taxon>
        <taxon>Ochrophyta</taxon>
        <taxon>Raphidophyceae</taxon>
        <taxon>Chattonellales</taxon>
        <taxon>Chattonellaceae</taxon>
        <taxon>Fibrocapsa</taxon>
    </lineage>
</organism>
<reference evidence="7" key="1">
    <citation type="submission" date="2021-01" db="EMBL/GenBank/DDBJ databases">
        <authorList>
            <person name="Corre E."/>
            <person name="Pelletier E."/>
            <person name="Niang G."/>
            <person name="Scheremetjew M."/>
            <person name="Finn R."/>
            <person name="Kale V."/>
            <person name="Holt S."/>
            <person name="Cochrane G."/>
            <person name="Meng A."/>
            <person name="Brown T."/>
            <person name="Cohen L."/>
        </authorList>
    </citation>
    <scope>NUCLEOTIDE SEQUENCE</scope>
    <source>
        <strain evidence="7">CCMP1661</strain>
    </source>
</reference>
<dbReference type="EMBL" id="HBHR01023830">
    <property type="protein sequence ID" value="CAD9875275.1"/>
    <property type="molecule type" value="Transcribed_RNA"/>
</dbReference>
<evidence type="ECO:0000256" key="3">
    <source>
        <dbReference type="ARBA" id="ARBA00022989"/>
    </source>
</evidence>
<evidence type="ECO:0000259" key="6">
    <source>
        <dbReference type="Pfam" id="PF01490"/>
    </source>
</evidence>
<evidence type="ECO:0000256" key="4">
    <source>
        <dbReference type="ARBA" id="ARBA00023136"/>
    </source>
</evidence>
<dbReference type="Pfam" id="PF01490">
    <property type="entry name" value="Aa_trans"/>
    <property type="match status" value="1"/>
</dbReference>
<evidence type="ECO:0000313" key="7">
    <source>
        <dbReference type="EMBL" id="CAD9875275.1"/>
    </source>
</evidence>
<gene>
    <name evidence="7" type="ORF">FJAP1339_LOCUS12247</name>
</gene>
<dbReference type="AlphaFoldDB" id="A0A7S2V727"/>
<keyword evidence="2 5" id="KW-0812">Transmembrane</keyword>
<dbReference type="PANTHER" id="PTHR22950:SF666">
    <property type="entry name" value="VACUOLAR AMINO ACID TRANSPORTER 4"/>
    <property type="match status" value="1"/>
</dbReference>
<evidence type="ECO:0000256" key="2">
    <source>
        <dbReference type="ARBA" id="ARBA00022692"/>
    </source>
</evidence>
<evidence type="ECO:0000256" key="1">
    <source>
        <dbReference type="ARBA" id="ARBA00004141"/>
    </source>
</evidence>
<proteinExistence type="predicted"/>
<keyword evidence="3 5" id="KW-1133">Transmembrane helix</keyword>
<name>A0A7S2V727_9STRA</name>
<dbReference type="GO" id="GO:0015179">
    <property type="term" value="F:L-amino acid transmembrane transporter activity"/>
    <property type="evidence" value="ECO:0007669"/>
    <property type="project" value="TreeGrafter"/>
</dbReference>
<accession>A0A7S2V727</accession>